<proteinExistence type="predicted"/>
<name>A0ABQ3E2R8_9HYPH</name>
<keyword evidence="2" id="KW-1185">Reference proteome</keyword>
<dbReference type="EMBL" id="BMXE01000001">
    <property type="protein sequence ID" value="GHB19238.1"/>
    <property type="molecule type" value="Genomic_DNA"/>
</dbReference>
<dbReference type="Proteomes" id="UP000637980">
    <property type="component" value="Unassembled WGS sequence"/>
</dbReference>
<sequence>MARHCPDAEVRIVCGFEKWKSTNVVQVRVGEEQVNIPVIPLHNLSPEISGT</sequence>
<comment type="caution">
    <text evidence="1">The sequence shown here is derived from an EMBL/GenBank/DDBJ whole genome shotgun (WGS) entry which is preliminary data.</text>
</comment>
<evidence type="ECO:0000313" key="2">
    <source>
        <dbReference type="Proteomes" id="UP000637980"/>
    </source>
</evidence>
<reference evidence="2" key="1">
    <citation type="journal article" date="2019" name="Int. J. Syst. Evol. Microbiol.">
        <title>The Global Catalogue of Microorganisms (GCM) 10K type strain sequencing project: providing services to taxonomists for standard genome sequencing and annotation.</title>
        <authorList>
            <consortium name="The Broad Institute Genomics Platform"/>
            <consortium name="The Broad Institute Genome Sequencing Center for Infectious Disease"/>
            <person name="Wu L."/>
            <person name="Ma J."/>
        </authorList>
    </citation>
    <scope>NUCLEOTIDE SEQUENCE [LARGE SCALE GENOMIC DNA]</scope>
    <source>
        <strain evidence="2">KCTC 12861</strain>
    </source>
</reference>
<evidence type="ECO:0000313" key="1">
    <source>
        <dbReference type="EMBL" id="GHB19238.1"/>
    </source>
</evidence>
<gene>
    <name evidence="1" type="ORF">GCM10007094_03930</name>
</gene>
<accession>A0ABQ3E2R8</accession>
<organism evidence="1 2">
    <name type="scientific">Pseudovibrio japonicus</name>
    <dbReference type="NCBI Taxonomy" id="366534"/>
    <lineage>
        <taxon>Bacteria</taxon>
        <taxon>Pseudomonadati</taxon>
        <taxon>Pseudomonadota</taxon>
        <taxon>Alphaproteobacteria</taxon>
        <taxon>Hyphomicrobiales</taxon>
        <taxon>Stappiaceae</taxon>
        <taxon>Pseudovibrio</taxon>
    </lineage>
</organism>
<protein>
    <submittedName>
        <fullName evidence="1">Uncharacterized protein</fullName>
    </submittedName>
</protein>